<dbReference type="PRINTS" id="PR00038">
    <property type="entry name" value="HTHLUXR"/>
</dbReference>
<dbReference type="EMBL" id="QANS01000005">
    <property type="protein sequence ID" value="PTU30763.1"/>
    <property type="molecule type" value="Genomic_DNA"/>
</dbReference>
<evidence type="ECO:0000313" key="9">
    <source>
        <dbReference type="Proteomes" id="UP000244248"/>
    </source>
</evidence>
<dbReference type="InterPro" id="IPR000792">
    <property type="entry name" value="Tscrpt_reg_LuxR_C"/>
</dbReference>
<keyword evidence="2" id="KW-0805">Transcription regulation</keyword>
<keyword evidence="4" id="KW-0804">Transcription</keyword>
<dbReference type="SMART" id="SM00421">
    <property type="entry name" value="HTH_LUXR"/>
    <property type="match status" value="1"/>
</dbReference>
<evidence type="ECO:0000256" key="1">
    <source>
        <dbReference type="ARBA" id="ARBA00022553"/>
    </source>
</evidence>
<dbReference type="GO" id="GO:0000160">
    <property type="term" value="P:phosphorelay signal transduction system"/>
    <property type="evidence" value="ECO:0007669"/>
    <property type="project" value="InterPro"/>
</dbReference>
<keyword evidence="9" id="KW-1185">Reference proteome</keyword>
<reference evidence="8 9" key="1">
    <citation type="submission" date="2018-04" db="EMBL/GenBank/DDBJ databases">
        <title>Novel species isolated from glacier.</title>
        <authorList>
            <person name="Liu Q."/>
            <person name="Xin Y.-H."/>
        </authorList>
    </citation>
    <scope>NUCLEOTIDE SEQUENCE [LARGE SCALE GENOMIC DNA]</scope>
    <source>
        <strain evidence="8 9">GT1R17</strain>
    </source>
</reference>
<dbReference type="InterPro" id="IPR011006">
    <property type="entry name" value="CheY-like_superfamily"/>
</dbReference>
<sequence length="240" mass="25554">MSTAKIDITRSIGARGATSSADGILVVDDHELVRLGFRALVQSQASVAEQSSIALFEANTLAQALSLYREHREEIAVIVLDLNLPDSNGLDGLMAFRQHFPAATVVVLSGSDHPATVQNALALGAVSFFSKAGDLGDMVGFVHTCLLHGPEVASQRRSRPTATFPGFSSASDPGEFAASAGQALSTRQLQILQWLLQGKSNREISQLAFLSEGTVKNHVSTLLLSFGVRSRAQLISKLRT</sequence>
<feature type="domain" description="HTH luxR-type" evidence="6">
    <location>
        <begin position="177"/>
        <end position="240"/>
    </location>
</feature>
<dbReference type="SMART" id="SM00448">
    <property type="entry name" value="REC"/>
    <property type="match status" value="1"/>
</dbReference>
<dbReference type="SUPFAM" id="SSF52172">
    <property type="entry name" value="CheY-like"/>
    <property type="match status" value="1"/>
</dbReference>
<dbReference type="CDD" id="cd17535">
    <property type="entry name" value="REC_NarL-like"/>
    <property type="match status" value="1"/>
</dbReference>
<dbReference type="PROSITE" id="PS50043">
    <property type="entry name" value="HTH_LUXR_2"/>
    <property type="match status" value="1"/>
</dbReference>
<comment type="caution">
    <text evidence="8">The sequence shown here is derived from an EMBL/GenBank/DDBJ whole genome shotgun (WGS) entry which is preliminary data.</text>
</comment>
<dbReference type="PANTHER" id="PTHR43214:SF41">
    <property type="entry name" value="NITRATE_NITRITE RESPONSE REGULATOR PROTEIN NARP"/>
    <property type="match status" value="1"/>
</dbReference>
<name>A0A2T5MDW6_9GAMM</name>
<organism evidence="8 9">
    <name type="scientific">Stenotrophobium rhamnosiphilum</name>
    <dbReference type="NCBI Taxonomy" id="2029166"/>
    <lineage>
        <taxon>Bacteria</taxon>
        <taxon>Pseudomonadati</taxon>
        <taxon>Pseudomonadota</taxon>
        <taxon>Gammaproteobacteria</taxon>
        <taxon>Nevskiales</taxon>
        <taxon>Nevskiaceae</taxon>
        <taxon>Stenotrophobium</taxon>
    </lineage>
</organism>
<dbReference type="InterPro" id="IPR058245">
    <property type="entry name" value="NreC/VraR/RcsB-like_REC"/>
</dbReference>
<dbReference type="Gene3D" id="3.40.50.2300">
    <property type="match status" value="1"/>
</dbReference>
<feature type="domain" description="Response regulatory" evidence="7">
    <location>
        <begin position="23"/>
        <end position="146"/>
    </location>
</feature>
<keyword evidence="1 5" id="KW-0597">Phosphoprotein</keyword>
<protein>
    <submittedName>
        <fullName evidence="8">DNA-binding response regulator</fullName>
    </submittedName>
</protein>
<gene>
    <name evidence="8" type="ORF">CJD38_13185</name>
</gene>
<dbReference type="InterPro" id="IPR016032">
    <property type="entry name" value="Sig_transdc_resp-reg_C-effctor"/>
</dbReference>
<evidence type="ECO:0000256" key="3">
    <source>
        <dbReference type="ARBA" id="ARBA00023125"/>
    </source>
</evidence>
<dbReference type="GO" id="GO:0006355">
    <property type="term" value="P:regulation of DNA-templated transcription"/>
    <property type="evidence" value="ECO:0007669"/>
    <property type="project" value="InterPro"/>
</dbReference>
<keyword evidence="3 8" id="KW-0238">DNA-binding</keyword>
<evidence type="ECO:0000259" key="6">
    <source>
        <dbReference type="PROSITE" id="PS50043"/>
    </source>
</evidence>
<dbReference type="Pfam" id="PF00196">
    <property type="entry name" value="GerE"/>
    <property type="match status" value="1"/>
</dbReference>
<evidence type="ECO:0000313" key="8">
    <source>
        <dbReference type="EMBL" id="PTU30763.1"/>
    </source>
</evidence>
<evidence type="ECO:0000259" key="7">
    <source>
        <dbReference type="PROSITE" id="PS50110"/>
    </source>
</evidence>
<proteinExistence type="predicted"/>
<dbReference type="InterPro" id="IPR001789">
    <property type="entry name" value="Sig_transdc_resp-reg_receiver"/>
</dbReference>
<evidence type="ECO:0000256" key="5">
    <source>
        <dbReference type="PROSITE-ProRule" id="PRU00169"/>
    </source>
</evidence>
<dbReference type="InterPro" id="IPR036388">
    <property type="entry name" value="WH-like_DNA-bd_sf"/>
</dbReference>
<dbReference type="InterPro" id="IPR039420">
    <property type="entry name" value="WalR-like"/>
</dbReference>
<evidence type="ECO:0000256" key="4">
    <source>
        <dbReference type="ARBA" id="ARBA00023163"/>
    </source>
</evidence>
<dbReference type="AlphaFoldDB" id="A0A2T5MDW6"/>
<dbReference type="Gene3D" id="1.10.10.10">
    <property type="entry name" value="Winged helix-like DNA-binding domain superfamily/Winged helix DNA-binding domain"/>
    <property type="match status" value="1"/>
</dbReference>
<dbReference type="PANTHER" id="PTHR43214">
    <property type="entry name" value="TWO-COMPONENT RESPONSE REGULATOR"/>
    <property type="match status" value="1"/>
</dbReference>
<dbReference type="SUPFAM" id="SSF46894">
    <property type="entry name" value="C-terminal effector domain of the bipartite response regulators"/>
    <property type="match status" value="1"/>
</dbReference>
<feature type="modified residue" description="4-aspartylphosphate" evidence="5">
    <location>
        <position position="81"/>
    </location>
</feature>
<accession>A0A2T5MDW6</accession>
<evidence type="ECO:0000256" key="2">
    <source>
        <dbReference type="ARBA" id="ARBA00023015"/>
    </source>
</evidence>
<dbReference type="GO" id="GO:0003677">
    <property type="term" value="F:DNA binding"/>
    <property type="evidence" value="ECO:0007669"/>
    <property type="project" value="UniProtKB-KW"/>
</dbReference>
<dbReference type="PROSITE" id="PS50110">
    <property type="entry name" value="RESPONSE_REGULATORY"/>
    <property type="match status" value="1"/>
</dbReference>
<dbReference type="Pfam" id="PF00072">
    <property type="entry name" value="Response_reg"/>
    <property type="match status" value="1"/>
</dbReference>
<dbReference type="OrthoDB" id="9796655at2"/>
<dbReference type="Proteomes" id="UP000244248">
    <property type="component" value="Unassembled WGS sequence"/>
</dbReference>